<dbReference type="InterPro" id="IPR029058">
    <property type="entry name" value="AB_hydrolase_fold"/>
</dbReference>
<evidence type="ECO:0000256" key="4">
    <source>
        <dbReference type="ARBA" id="ARBA00022824"/>
    </source>
</evidence>
<evidence type="ECO:0000256" key="2">
    <source>
        <dbReference type="ARBA" id="ARBA00004240"/>
    </source>
</evidence>
<evidence type="ECO:0000256" key="6">
    <source>
        <dbReference type="ARBA" id="ARBA00023136"/>
    </source>
</evidence>
<dbReference type="GO" id="GO:0005783">
    <property type="term" value="C:endoplasmic reticulum"/>
    <property type="evidence" value="ECO:0007669"/>
    <property type="project" value="UniProtKB-SubCell"/>
</dbReference>
<sequence>MAHTSGVHLLQIHPHLDSDVETDVDIIAIHGLDTKSPDTWIWKSKRPDSNNNVNWLADRSMLPSRVGQARIFTCDWPAGLFERSDLIQKRIEELARLLLDGIQRRARPLATNSYSEGDDRPIIFIASCLGGIILIKALVMADHEYRCLRRATKGIVFLATPFGGTSFQDVARWAEPGLKAWASIQGQKVSRLLQSVKGSTFNLDELVRGFTQVCRDNNLDQVMTFYETGKTNLYQKVFPYLPISSKQVRTPKAPRSRHRSSVGKDY</sequence>
<dbReference type="GO" id="GO:0005739">
    <property type="term" value="C:mitochondrion"/>
    <property type="evidence" value="ECO:0007669"/>
    <property type="project" value="UniProtKB-SubCell"/>
</dbReference>
<reference evidence="7" key="1">
    <citation type="submission" date="2023-06" db="EMBL/GenBank/DDBJ databases">
        <title>Conoideocrella luteorostrata (Hypocreales: Clavicipitaceae), a potential biocontrol fungus for elongate hemlock scale in United States Christmas tree production areas.</title>
        <authorList>
            <person name="Barrett H."/>
            <person name="Lovett B."/>
            <person name="Macias A.M."/>
            <person name="Stajich J.E."/>
            <person name="Kasson M.T."/>
        </authorList>
    </citation>
    <scope>NUCLEOTIDE SEQUENCE</scope>
    <source>
        <strain evidence="7">ARSEF 14590</strain>
    </source>
</reference>
<dbReference type="PANTHER" id="PTHR48182">
    <property type="entry name" value="PROTEIN SERAC1"/>
    <property type="match status" value="1"/>
</dbReference>
<dbReference type="GO" id="GO:0016020">
    <property type="term" value="C:membrane"/>
    <property type="evidence" value="ECO:0007669"/>
    <property type="project" value="UniProtKB-SubCell"/>
</dbReference>
<evidence type="ECO:0000256" key="5">
    <source>
        <dbReference type="ARBA" id="ARBA00023128"/>
    </source>
</evidence>
<gene>
    <name evidence="7" type="ORF">QQS21_005658</name>
</gene>
<comment type="caution">
    <text evidence="7">The sequence shown here is derived from an EMBL/GenBank/DDBJ whole genome shotgun (WGS) entry which is preliminary data.</text>
</comment>
<dbReference type="SUPFAM" id="SSF53474">
    <property type="entry name" value="alpha/beta-Hydrolases"/>
    <property type="match status" value="1"/>
</dbReference>
<dbReference type="EMBL" id="JASWJB010000097">
    <property type="protein sequence ID" value="KAK2598181.1"/>
    <property type="molecule type" value="Genomic_DNA"/>
</dbReference>
<evidence type="ECO:0008006" key="9">
    <source>
        <dbReference type="Google" id="ProtNLM"/>
    </source>
</evidence>
<dbReference type="AlphaFoldDB" id="A0AAJ0CQ03"/>
<keyword evidence="5" id="KW-0496">Mitochondrion</keyword>
<keyword evidence="8" id="KW-1185">Reference proteome</keyword>
<protein>
    <recommendedName>
        <fullName evidence="9">DUF676 domain-containing protein</fullName>
    </recommendedName>
</protein>
<keyword evidence="4" id="KW-0256">Endoplasmic reticulum</keyword>
<dbReference type="InterPro" id="IPR052374">
    <property type="entry name" value="SERAC1"/>
</dbReference>
<dbReference type="Gene3D" id="3.40.50.1820">
    <property type="entry name" value="alpha/beta hydrolase"/>
    <property type="match status" value="1"/>
</dbReference>
<proteinExistence type="predicted"/>
<evidence type="ECO:0000256" key="1">
    <source>
        <dbReference type="ARBA" id="ARBA00004173"/>
    </source>
</evidence>
<comment type="subcellular location">
    <subcellularLocation>
        <location evidence="2">Endoplasmic reticulum</location>
    </subcellularLocation>
    <subcellularLocation>
        <location evidence="3">Membrane</location>
    </subcellularLocation>
    <subcellularLocation>
        <location evidence="1">Mitochondrion</location>
    </subcellularLocation>
</comment>
<keyword evidence="6" id="KW-0472">Membrane</keyword>
<evidence type="ECO:0000313" key="7">
    <source>
        <dbReference type="EMBL" id="KAK2598181.1"/>
    </source>
</evidence>
<evidence type="ECO:0000256" key="3">
    <source>
        <dbReference type="ARBA" id="ARBA00004370"/>
    </source>
</evidence>
<name>A0AAJ0CQ03_9HYPO</name>
<organism evidence="7 8">
    <name type="scientific">Conoideocrella luteorostrata</name>
    <dbReference type="NCBI Taxonomy" id="1105319"/>
    <lineage>
        <taxon>Eukaryota</taxon>
        <taxon>Fungi</taxon>
        <taxon>Dikarya</taxon>
        <taxon>Ascomycota</taxon>
        <taxon>Pezizomycotina</taxon>
        <taxon>Sordariomycetes</taxon>
        <taxon>Hypocreomycetidae</taxon>
        <taxon>Hypocreales</taxon>
        <taxon>Clavicipitaceae</taxon>
        <taxon>Conoideocrella</taxon>
    </lineage>
</organism>
<accession>A0AAJ0CQ03</accession>
<dbReference type="Proteomes" id="UP001251528">
    <property type="component" value="Unassembled WGS sequence"/>
</dbReference>
<dbReference type="PANTHER" id="PTHR48182:SF2">
    <property type="entry name" value="PROTEIN SERAC1"/>
    <property type="match status" value="1"/>
</dbReference>
<evidence type="ECO:0000313" key="8">
    <source>
        <dbReference type="Proteomes" id="UP001251528"/>
    </source>
</evidence>